<comment type="similarity">
    <text evidence="1">Belongs to the peptidase U62 family.</text>
</comment>
<dbReference type="GO" id="GO:0008237">
    <property type="term" value="F:metallopeptidase activity"/>
    <property type="evidence" value="ECO:0007669"/>
    <property type="project" value="InterPro"/>
</dbReference>
<protein>
    <recommendedName>
        <fullName evidence="2">Metalloprotease TldD/E C-terminal domain-containing protein</fullName>
    </recommendedName>
</protein>
<dbReference type="GO" id="GO:0005829">
    <property type="term" value="C:cytosol"/>
    <property type="evidence" value="ECO:0007669"/>
    <property type="project" value="TreeGrafter"/>
</dbReference>
<dbReference type="InterPro" id="IPR051463">
    <property type="entry name" value="Peptidase_U62_metallo"/>
</dbReference>
<reference evidence="3" key="1">
    <citation type="journal article" date="2020" name="mSystems">
        <title>Genome- and Community-Level Interaction Insights into Carbon Utilization and Element Cycling Functions of Hydrothermarchaeota in Hydrothermal Sediment.</title>
        <authorList>
            <person name="Zhou Z."/>
            <person name="Liu Y."/>
            <person name="Xu W."/>
            <person name="Pan J."/>
            <person name="Luo Z.H."/>
            <person name="Li M."/>
        </authorList>
    </citation>
    <scope>NUCLEOTIDE SEQUENCE [LARGE SCALE GENOMIC DNA]</scope>
    <source>
        <strain evidence="3">SpSt-618</strain>
    </source>
</reference>
<comment type="caution">
    <text evidence="3">The sequence shown here is derived from an EMBL/GenBank/DDBJ whole genome shotgun (WGS) entry which is preliminary data.</text>
</comment>
<feature type="domain" description="Metalloprotease TldD/E C-terminal" evidence="2">
    <location>
        <begin position="208"/>
        <end position="402"/>
    </location>
</feature>
<dbReference type="SUPFAM" id="SSF111283">
    <property type="entry name" value="Putative modulator of DNA gyrase, PmbA/TldD"/>
    <property type="match status" value="1"/>
</dbReference>
<accession>A0A7J3I875</accession>
<dbReference type="AlphaFoldDB" id="A0A7J3I875"/>
<gene>
    <name evidence="3" type="ORF">ENT87_04830</name>
</gene>
<proteinExistence type="inferred from homology"/>
<name>A0A7J3I875_9CREN</name>
<dbReference type="PANTHER" id="PTHR30624">
    <property type="entry name" value="UNCHARACTERIZED PROTEIN TLDD AND PMBA"/>
    <property type="match status" value="1"/>
</dbReference>
<dbReference type="GO" id="GO:0006508">
    <property type="term" value="P:proteolysis"/>
    <property type="evidence" value="ECO:0007669"/>
    <property type="project" value="InterPro"/>
</dbReference>
<dbReference type="EMBL" id="DTAI01000136">
    <property type="protein sequence ID" value="HGN36852.1"/>
    <property type="molecule type" value="Genomic_DNA"/>
</dbReference>
<dbReference type="PANTHER" id="PTHR30624:SF0">
    <property type="entry name" value="METALLOPROTEASE SLR0863"/>
    <property type="match status" value="1"/>
</dbReference>
<dbReference type="InterPro" id="IPR036059">
    <property type="entry name" value="TldD/PmbA_sf"/>
</dbReference>
<evidence type="ECO:0000259" key="2">
    <source>
        <dbReference type="Pfam" id="PF19289"/>
    </source>
</evidence>
<dbReference type="Pfam" id="PF19289">
    <property type="entry name" value="PmbA_TldD_3rd"/>
    <property type="match status" value="1"/>
</dbReference>
<evidence type="ECO:0000256" key="1">
    <source>
        <dbReference type="ARBA" id="ARBA00005836"/>
    </source>
</evidence>
<sequence length="421" mass="48089">MVMVYFDQVRYLEDTLEIAYRDGSLETNRLTASVHGYRFNRDGCWFITSIQNSSPTDLNIIKAKAMRYLTDRSCGGFAEAVLFKGYIEVGRELPQEDEIVELIKNLCDEAKALNSIRCEIIVDMKSMEREIVRENGEIAREVRKVVEIEVGLMKLYEASSQIFATNYTAIIPWTKEHVTKTIDMLFRETINKFNTYSKARSLKPYQYGRANVILGFEAAAALIHEVSHLLEADYQHSQRLVGSIIASKDFNVYDSPHDYDSPTIRFFDDESVSTKKRTLVEDGIVRDLHHTRNTAAVHGSEPGSAYGLFQRPIPFHTTLVLRSGDWKEMEMVSETREGFYIGGIAMATLERGYIRMVPDNSFIIENGEFSEAVKIREVKVPLASLQTISAISRTPRTRVSRERGWIIAEKAPYVKLEVFVM</sequence>
<dbReference type="InterPro" id="IPR045569">
    <property type="entry name" value="Metalloprtase-TldD/E_C"/>
</dbReference>
<organism evidence="3">
    <name type="scientific">Ignisphaera aggregans</name>
    <dbReference type="NCBI Taxonomy" id="334771"/>
    <lineage>
        <taxon>Archaea</taxon>
        <taxon>Thermoproteota</taxon>
        <taxon>Thermoprotei</taxon>
        <taxon>Desulfurococcales</taxon>
        <taxon>Desulfurococcaceae</taxon>
        <taxon>Ignisphaera</taxon>
    </lineage>
</organism>
<evidence type="ECO:0000313" key="3">
    <source>
        <dbReference type="EMBL" id="HGN36852.1"/>
    </source>
</evidence>